<organism evidence="3 4">
    <name type="scientific">Suillus luteus UH-Slu-Lm8-n1</name>
    <dbReference type="NCBI Taxonomy" id="930992"/>
    <lineage>
        <taxon>Eukaryota</taxon>
        <taxon>Fungi</taxon>
        <taxon>Dikarya</taxon>
        <taxon>Basidiomycota</taxon>
        <taxon>Agaricomycotina</taxon>
        <taxon>Agaricomycetes</taxon>
        <taxon>Agaricomycetidae</taxon>
        <taxon>Boletales</taxon>
        <taxon>Suillineae</taxon>
        <taxon>Suillaceae</taxon>
        <taxon>Suillus</taxon>
    </lineage>
</organism>
<dbReference type="HOGENOM" id="CLU_032838_1_0_1"/>
<dbReference type="GO" id="GO:0005525">
    <property type="term" value="F:GTP binding"/>
    <property type="evidence" value="ECO:0007669"/>
    <property type="project" value="InterPro"/>
</dbReference>
<dbReference type="OrthoDB" id="8954335at2759"/>
<feature type="compositionally biased region" description="Low complexity" evidence="1">
    <location>
        <begin position="53"/>
        <end position="66"/>
    </location>
</feature>
<dbReference type="PANTHER" id="PTHR42714:SF6">
    <property type="entry name" value="TRANSLATION INITIATION FACTOR IF-2"/>
    <property type="match status" value="1"/>
</dbReference>
<dbReference type="GO" id="GO:0005737">
    <property type="term" value="C:cytoplasm"/>
    <property type="evidence" value="ECO:0007669"/>
    <property type="project" value="TreeGrafter"/>
</dbReference>
<evidence type="ECO:0000259" key="2">
    <source>
        <dbReference type="Pfam" id="PF01926"/>
    </source>
</evidence>
<dbReference type="InParanoid" id="A0A0D0A006"/>
<protein>
    <recommendedName>
        <fullName evidence="2">G domain-containing protein</fullName>
    </recommendedName>
</protein>
<feature type="compositionally biased region" description="Low complexity" evidence="1">
    <location>
        <begin position="10"/>
        <end position="21"/>
    </location>
</feature>
<name>A0A0D0A006_9AGAM</name>
<dbReference type="GO" id="GO:0030488">
    <property type="term" value="P:tRNA methylation"/>
    <property type="evidence" value="ECO:0007669"/>
    <property type="project" value="TreeGrafter"/>
</dbReference>
<dbReference type="Gene3D" id="3.40.50.300">
    <property type="entry name" value="P-loop containing nucleotide triphosphate hydrolases"/>
    <property type="match status" value="1"/>
</dbReference>
<dbReference type="InterPro" id="IPR025662">
    <property type="entry name" value="Sigma_54_int_dom_ATP-bd_1"/>
</dbReference>
<feature type="region of interest" description="Disordered" evidence="1">
    <location>
        <begin position="1"/>
        <end position="100"/>
    </location>
</feature>
<dbReference type="STRING" id="930992.A0A0D0A006"/>
<feature type="domain" description="G" evidence="2">
    <location>
        <begin position="106"/>
        <end position="200"/>
    </location>
</feature>
<dbReference type="Proteomes" id="UP000054485">
    <property type="component" value="Unassembled WGS sequence"/>
</dbReference>
<feature type="compositionally biased region" description="Basic and acidic residues" evidence="1">
    <location>
        <begin position="22"/>
        <end position="32"/>
    </location>
</feature>
<dbReference type="PROSITE" id="PS00675">
    <property type="entry name" value="SIGMA54_INTERACT_1"/>
    <property type="match status" value="1"/>
</dbReference>
<dbReference type="SUPFAM" id="SSF52540">
    <property type="entry name" value="P-loop containing nucleoside triphosphate hydrolases"/>
    <property type="match status" value="1"/>
</dbReference>
<dbReference type="AlphaFoldDB" id="A0A0D0A006"/>
<reference evidence="4" key="2">
    <citation type="submission" date="2015-01" db="EMBL/GenBank/DDBJ databases">
        <title>Evolutionary Origins and Diversification of the Mycorrhizal Mutualists.</title>
        <authorList>
            <consortium name="DOE Joint Genome Institute"/>
            <consortium name="Mycorrhizal Genomics Consortium"/>
            <person name="Kohler A."/>
            <person name="Kuo A."/>
            <person name="Nagy L.G."/>
            <person name="Floudas D."/>
            <person name="Copeland A."/>
            <person name="Barry K.W."/>
            <person name="Cichocki N."/>
            <person name="Veneault-Fourrey C."/>
            <person name="LaButti K."/>
            <person name="Lindquist E.A."/>
            <person name="Lipzen A."/>
            <person name="Lundell T."/>
            <person name="Morin E."/>
            <person name="Murat C."/>
            <person name="Riley R."/>
            <person name="Ohm R."/>
            <person name="Sun H."/>
            <person name="Tunlid A."/>
            <person name="Henrissat B."/>
            <person name="Grigoriev I.V."/>
            <person name="Hibbett D.S."/>
            <person name="Martin F."/>
        </authorList>
    </citation>
    <scope>NUCLEOTIDE SEQUENCE [LARGE SCALE GENOMIC DNA]</scope>
    <source>
        <strain evidence="4">UH-Slu-Lm8-n1</strain>
    </source>
</reference>
<gene>
    <name evidence="3" type="ORF">CY34DRAFT_11847</name>
</gene>
<evidence type="ECO:0000313" key="3">
    <source>
        <dbReference type="EMBL" id="KIK43250.1"/>
    </source>
</evidence>
<evidence type="ECO:0000313" key="4">
    <source>
        <dbReference type="Proteomes" id="UP000054485"/>
    </source>
</evidence>
<dbReference type="InterPro" id="IPR006073">
    <property type="entry name" value="GTP-bd"/>
</dbReference>
<sequence>MLNNGLCGYDVSPEVDSGSSSSERHYDQRNEARYQAAHNPVVRSTGIAEPERSQLPLPLPSTASPSYHETQPVGRSVLISVKSGLPPPPPPKASTSNYETRSRNRNVVIFGESGSGKSSVINAITQNQLAETSSDATGCTFSYKSYPVEISGQTYVLFDTAGLNEGNMGAVPAAKAEKALKRLLCGLMNSESDGIGLLVYCVRSTRARQALIRNYNLFYSVICRKKVPIVVVITGLENETDMQGWWHTNAKEFKSRNMHFQDHACVTTLHKHEGISDVFTRRIEESREMMRNLIVNNCSEWAVDDAWLKQCFADARRVMRHNWNSERASPSTLIICGSSPREEEDLTRFGGEAYRVCPVPHPDSTSSAGRGHEGDLLIYYAHADTLSAARQTFSAFYTAYRGNMVPVVVVVKGLNDRISARQWVEEHIMHYGAGHLFSTFSPAGDLGDTTLRRQAEQDLQDLIKQSCLFRSVVKGRGILKGFVKFVKFKLSDWL</sequence>
<dbReference type="GO" id="GO:0002098">
    <property type="term" value="P:tRNA wobble uridine modification"/>
    <property type="evidence" value="ECO:0007669"/>
    <property type="project" value="TreeGrafter"/>
</dbReference>
<keyword evidence="4" id="KW-1185">Reference proteome</keyword>
<dbReference type="CDD" id="cd00882">
    <property type="entry name" value="Ras_like_GTPase"/>
    <property type="match status" value="1"/>
</dbReference>
<reference evidence="3 4" key="1">
    <citation type="submission" date="2014-04" db="EMBL/GenBank/DDBJ databases">
        <authorList>
            <consortium name="DOE Joint Genome Institute"/>
            <person name="Kuo A."/>
            <person name="Ruytinx J."/>
            <person name="Rineau F."/>
            <person name="Colpaert J."/>
            <person name="Kohler A."/>
            <person name="Nagy L.G."/>
            <person name="Floudas D."/>
            <person name="Copeland A."/>
            <person name="Barry K.W."/>
            <person name="Cichocki N."/>
            <person name="Veneault-Fourrey C."/>
            <person name="LaButti K."/>
            <person name="Lindquist E.A."/>
            <person name="Lipzen A."/>
            <person name="Lundell T."/>
            <person name="Morin E."/>
            <person name="Murat C."/>
            <person name="Sun H."/>
            <person name="Tunlid A."/>
            <person name="Henrissat B."/>
            <person name="Grigoriev I.V."/>
            <person name="Hibbett D.S."/>
            <person name="Martin F."/>
            <person name="Nordberg H.P."/>
            <person name="Cantor M.N."/>
            <person name="Hua S.X."/>
        </authorList>
    </citation>
    <scope>NUCLEOTIDE SEQUENCE [LARGE SCALE GENOMIC DNA]</scope>
    <source>
        <strain evidence="3 4">UH-Slu-Lm8-n1</strain>
    </source>
</reference>
<dbReference type="EMBL" id="KN835217">
    <property type="protein sequence ID" value="KIK43250.1"/>
    <property type="molecule type" value="Genomic_DNA"/>
</dbReference>
<dbReference type="PANTHER" id="PTHR42714">
    <property type="entry name" value="TRNA MODIFICATION GTPASE GTPBP3"/>
    <property type="match status" value="1"/>
</dbReference>
<dbReference type="InterPro" id="IPR027417">
    <property type="entry name" value="P-loop_NTPase"/>
</dbReference>
<proteinExistence type="predicted"/>
<evidence type="ECO:0000256" key="1">
    <source>
        <dbReference type="SAM" id="MobiDB-lite"/>
    </source>
</evidence>
<dbReference type="Pfam" id="PF01926">
    <property type="entry name" value="MMR_HSR1"/>
    <property type="match status" value="1"/>
</dbReference>
<accession>A0A0D0A006</accession>